<feature type="transmembrane region" description="Helical" evidence="5">
    <location>
        <begin position="7"/>
        <end position="27"/>
    </location>
</feature>
<keyword evidence="3 5" id="KW-1133">Transmembrane helix</keyword>
<dbReference type="GO" id="GO:0030148">
    <property type="term" value="P:sphingolipid biosynthetic process"/>
    <property type="evidence" value="ECO:0007669"/>
    <property type="project" value="TreeGrafter"/>
</dbReference>
<accession>A0A1M6IWD3</accession>
<dbReference type="GO" id="GO:0006676">
    <property type="term" value="P:mannosyl diphosphorylinositol ceramide metabolic process"/>
    <property type="evidence" value="ECO:0007669"/>
    <property type="project" value="TreeGrafter"/>
</dbReference>
<dbReference type="SUPFAM" id="SSF48317">
    <property type="entry name" value="Acid phosphatase/Vanadium-dependent haloperoxidase"/>
    <property type="match status" value="1"/>
</dbReference>
<evidence type="ECO:0000256" key="3">
    <source>
        <dbReference type="ARBA" id="ARBA00022989"/>
    </source>
</evidence>
<feature type="transmembrane region" description="Helical" evidence="5">
    <location>
        <begin position="176"/>
        <end position="197"/>
    </location>
</feature>
<evidence type="ECO:0000256" key="5">
    <source>
        <dbReference type="SAM" id="Phobius"/>
    </source>
</evidence>
<sequence>METRYTILRRVYSGALLVIWIIAPYALLQQVTIREVIWVQPTAFDQAIAVNFYSVWVYLSLYPLLGWTGLGVERPVYLRYLLTIGWVTLVSHMVFLFFPSGVSRDVLEGMDTPVVYEWLAFLDRPRNAFPSLHASLSIIAGIAISASKRYPVVVKVLTWLWVLAIFWSTIALRQHYAWDLISGTILAVVVWGIVGCWKGRQNFCGGF</sequence>
<feature type="transmembrane region" description="Helical" evidence="5">
    <location>
        <begin position="77"/>
        <end position="98"/>
    </location>
</feature>
<dbReference type="InterPro" id="IPR026841">
    <property type="entry name" value="Aur1/Ipt1"/>
</dbReference>
<dbReference type="InParanoid" id="A0A1M6IWD3"/>
<dbReference type="STRING" id="1123071.SAMN02745181_1935"/>
<gene>
    <name evidence="7" type="ORF">SAMN02745181_1935</name>
</gene>
<dbReference type="Pfam" id="PF14378">
    <property type="entry name" value="PAP2_3"/>
    <property type="match status" value="1"/>
</dbReference>
<dbReference type="EMBL" id="FQYR01000003">
    <property type="protein sequence ID" value="SHJ38773.1"/>
    <property type="molecule type" value="Genomic_DNA"/>
</dbReference>
<dbReference type="PANTHER" id="PTHR31310">
    <property type="match status" value="1"/>
</dbReference>
<keyword evidence="8" id="KW-1185">Reference proteome</keyword>
<dbReference type="AlphaFoldDB" id="A0A1M6IWD3"/>
<dbReference type="OrthoDB" id="195787at2"/>
<evidence type="ECO:0000313" key="8">
    <source>
        <dbReference type="Proteomes" id="UP000184510"/>
    </source>
</evidence>
<dbReference type="GO" id="GO:0016020">
    <property type="term" value="C:membrane"/>
    <property type="evidence" value="ECO:0007669"/>
    <property type="project" value="UniProtKB-SubCell"/>
</dbReference>
<dbReference type="PANTHER" id="PTHR31310:SF11">
    <property type="entry name" value="INOSITOL PHOSPHORYLCERAMIDE SYNTHASE CATALYTIC SUBUNIT AUR1"/>
    <property type="match status" value="1"/>
</dbReference>
<feature type="transmembrane region" description="Helical" evidence="5">
    <location>
        <begin position="47"/>
        <end position="65"/>
    </location>
</feature>
<evidence type="ECO:0000256" key="1">
    <source>
        <dbReference type="ARBA" id="ARBA00004141"/>
    </source>
</evidence>
<reference evidence="7 8" key="1">
    <citation type="submission" date="2016-11" db="EMBL/GenBank/DDBJ databases">
        <authorList>
            <person name="Jaros S."/>
            <person name="Januszkiewicz K."/>
            <person name="Wedrychowicz H."/>
        </authorList>
    </citation>
    <scope>NUCLEOTIDE SEQUENCE [LARGE SCALE GENOMIC DNA]</scope>
    <source>
        <strain evidence="7 8">DSM 18772</strain>
    </source>
</reference>
<organism evidence="7 8">
    <name type="scientific">Rubritalea squalenifaciens DSM 18772</name>
    <dbReference type="NCBI Taxonomy" id="1123071"/>
    <lineage>
        <taxon>Bacteria</taxon>
        <taxon>Pseudomonadati</taxon>
        <taxon>Verrucomicrobiota</taxon>
        <taxon>Verrucomicrobiia</taxon>
        <taxon>Verrucomicrobiales</taxon>
        <taxon>Rubritaleaceae</taxon>
        <taxon>Rubritalea</taxon>
    </lineage>
</organism>
<feature type="domain" description="Inositolphosphotransferase Aur1/Ipt1" evidence="6">
    <location>
        <begin position="43"/>
        <end position="191"/>
    </location>
</feature>
<feature type="transmembrane region" description="Helical" evidence="5">
    <location>
        <begin position="152"/>
        <end position="170"/>
    </location>
</feature>
<dbReference type="Proteomes" id="UP000184510">
    <property type="component" value="Unassembled WGS sequence"/>
</dbReference>
<protein>
    <submittedName>
        <fullName evidence="7">PAP2 superfamily protein</fullName>
    </submittedName>
</protein>
<proteinExistence type="predicted"/>
<dbReference type="InterPro" id="IPR052185">
    <property type="entry name" value="IPC_Synthase-Related"/>
</dbReference>
<dbReference type="RefSeq" id="WP_143183509.1">
    <property type="nucleotide sequence ID" value="NZ_FQYR01000003.1"/>
</dbReference>
<comment type="subcellular location">
    <subcellularLocation>
        <location evidence="1">Membrane</location>
        <topology evidence="1">Multi-pass membrane protein</topology>
    </subcellularLocation>
</comment>
<dbReference type="Gene3D" id="1.20.144.10">
    <property type="entry name" value="Phosphatidic acid phosphatase type 2/haloperoxidase"/>
    <property type="match status" value="1"/>
</dbReference>
<evidence type="ECO:0000259" key="6">
    <source>
        <dbReference type="Pfam" id="PF14378"/>
    </source>
</evidence>
<evidence type="ECO:0000256" key="2">
    <source>
        <dbReference type="ARBA" id="ARBA00022692"/>
    </source>
</evidence>
<evidence type="ECO:0000256" key="4">
    <source>
        <dbReference type="ARBA" id="ARBA00023136"/>
    </source>
</evidence>
<keyword evidence="4 5" id="KW-0472">Membrane</keyword>
<evidence type="ECO:0000313" key="7">
    <source>
        <dbReference type="EMBL" id="SHJ38773.1"/>
    </source>
</evidence>
<dbReference type="InterPro" id="IPR036938">
    <property type="entry name" value="PAP2/HPO_sf"/>
</dbReference>
<name>A0A1M6IWD3_9BACT</name>
<feature type="transmembrane region" description="Helical" evidence="5">
    <location>
        <begin position="128"/>
        <end position="145"/>
    </location>
</feature>
<keyword evidence="2 5" id="KW-0812">Transmembrane</keyword>